<gene>
    <name evidence="4" type="ORF">LAMI_0G05336G</name>
</gene>
<dbReference type="STRING" id="1230905.A0A1G4K8X4"/>
<dbReference type="Pfam" id="PF08583">
    <property type="entry name" value="Cmc1"/>
    <property type="match status" value="1"/>
</dbReference>
<reference evidence="4 5" key="1">
    <citation type="submission" date="2016-03" db="EMBL/GenBank/DDBJ databases">
        <authorList>
            <person name="Devillers H."/>
        </authorList>
    </citation>
    <scope>NUCLEOTIDE SEQUENCE [LARGE SCALE GENOMIC DNA]</scope>
    <source>
        <strain evidence="4">CBS 11717</strain>
    </source>
</reference>
<evidence type="ECO:0000256" key="2">
    <source>
        <dbReference type="ARBA" id="ARBA00023157"/>
    </source>
</evidence>
<evidence type="ECO:0000256" key="1">
    <source>
        <dbReference type="ARBA" id="ARBA00007347"/>
    </source>
</evidence>
<keyword evidence="3" id="KW-0472">Membrane</keyword>
<sequence>MSEQPKTGSSHRLPIWVLSPREEKEARQNLKKTAFSKCDEYVKAMVECSKKHGLKVFPTCEPERDKMAECILFYQDDKYLDEERDKIVQRKFDALEEQIKRK</sequence>
<dbReference type="OrthoDB" id="6224010at2759"/>
<evidence type="ECO:0000313" key="4">
    <source>
        <dbReference type="EMBL" id="SCV00480.1"/>
    </source>
</evidence>
<keyword evidence="3" id="KW-0999">Mitochondrion inner membrane</keyword>
<dbReference type="AlphaFoldDB" id="A0A1G4K8X4"/>
<keyword evidence="3" id="KW-0496">Mitochondrion</keyword>
<keyword evidence="3" id="KW-0143">Chaperone</keyword>
<dbReference type="PROSITE" id="PS51808">
    <property type="entry name" value="CHCH"/>
    <property type="match status" value="1"/>
</dbReference>
<organism evidence="4 5">
    <name type="scientific">Lachancea mirantina</name>
    <dbReference type="NCBI Taxonomy" id="1230905"/>
    <lineage>
        <taxon>Eukaryota</taxon>
        <taxon>Fungi</taxon>
        <taxon>Dikarya</taxon>
        <taxon>Ascomycota</taxon>
        <taxon>Saccharomycotina</taxon>
        <taxon>Saccharomycetes</taxon>
        <taxon>Saccharomycetales</taxon>
        <taxon>Saccharomycetaceae</taxon>
        <taxon>Lachancea</taxon>
    </lineage>
</organism>
<comment type="similarity">
    <text evidence="1 3">Belongs to the CMC family.</text>
</comment>
<evidence type="ECO:0000313" key="5">
    <source>
        <dbReference type="Proteomes" id="UP000191024"/>
    </source>
</evidence>
<protein>
    <recommendedName>
        <fullName evidence="3">COX assembly mitochondrial protein</fullName>
    </recommendedName>
</protein>
<comment type="function">
    <text evidence="3">Required for mitochondrial cytochrome c oxidase (COX) assembly and respiration.</text>
</comment>
<comment type="subcellular location">
    <subcellularLocation>
        <location evidence="3">Mitochondrion inner membrane</location>
    </subcellularLocation>
</comment>
<dbReference type="InterPro" id="IPR013892">
    <property type="entry name" value="Cyt_c_biogenesis_Cmc1-like"/>
</dbReference>
<dbReference type="GO" id="GO:0005743">
    <property type="term" value="C:mitochondrial inner membrane"/>
    <property type="evidence" value="ECO:0007669"/>
    <property type="project" value="UniProtKB-SubCell"/>
</dbReference>
<keyword evidence="2" id="KW-1015">Disulfide bond</keyword>
<name>A0A1G4K8X4_9SACH</name>
<dbReference type="EMBL" id="LT598469">
    <property type="protein sequence ID" value="SCV00480.1"/>
    <property type="molecule type" value="Genomic_DNA"/>
</dbReference>
<keyword evidence="5" id="KW-1185">Reference proteome</keyword>
<evidence type="ECO:0000256" key="3">
    <source>
        <dbReference type="RuleBase" id="RU364104"/>
    </source>
</evidence>
<dbReference type="Proteomes" id="UP000191024">
    <property type="component" value="Chromosome G"/>
</dbReference>
<proteinExistence type="inferred from homology"/>
<accession>A0A1G4K8X4</accession>